<dbReference type="InterPro" id="IPR050367">
    <property type="entry name" value="APC_superfamily"/>
</dbReference>
<dbReference type="InterPro" id="IPR004754">
    <property type="entry name" value="Amino_acid_antiprt"/>
</dbReference>
<organism evidence="10 11">
    <name type="scientific">Edwardsiella hoshinae</name>
    <dbReference type="NCBI Taxonomy" id="93378"/>
    <lineage>
        <taxon>Bacteria</taxon>
        <taxon>Pseudomonadati</taxon>
        <taxon>Pseudomonadota</taxon>
        <taxon>Gammaproteobacteria</taxon>
        <taxon>Enterobacterales</taxon>
        <taxon>Hafniaceae</taxon>
        <taxon>Edwardsiella</taxon>
    </lineage>
</organism>
<feature type="transmembrane region" description="Helical" evidence="9">
    <location>
        <begin position="108"/>
        <end position="126"/>
    </location>
</feature>
<dbReference type="GO" id="GO:0022857">
    <property type="term" value="F:transmembrane transporter activity"/>
    <property type="evidence" value="ECO:0007669"/>
    <property type="project" value="InterPro"/>
</dbReference>
<evidence type="ECO:0000256" key="2">
    <source>
        <dbReference type="ARBA" id="ARBA00008220"/>
    </source>
</evidence>
<dbReference type="GO" id="GO:0005886">
    <property type="term" value="C:plasma membrane"/>
    <property type="evidence" value="ECO:0007669"/>
    <property type="project" value="UniProtKB-SubCell"/>
</dbReference>
<feature type="transmembrane region" description="Helical" evidence="9">
    <location>
        <begin position="132"/>
        <end position="151"/>
    </location>
</feature>
<evidence type="ECO:0000256" key="9">
    <source>
        <dbReference type="SAM" id="Phobius"/>
    </source>
</evidence>
<dbReference type="PANTHER" id="PTHR42770">
    <property type="entry name" value="AMINO ACID TRANSPORTER-RELATED"/>
    <property type="match status" value="1"/>
</dbReference>
<gene>
    <name evidence="10" type="primary">adiC_1</name>
    <name evidence="10" type="ORF">NCTC12121_01829</name>
</gene>
<feature type="transmembrane region" description="Helical" evidence="9">
    <location>
        <begin position="364"/>
        <end position="388"/>
    </location>
</feature>
<dbReference type="NCBIfam" id="TIGR00905">
    <property type="entry name" value="2A0302"/>
    <property type="match status" value="1"/>
</dbReference>
<feature type="transmembrane region" description="Helical" evidence="9">
    <location>
        <begin position="49"/>
        <end position="72"/>
    </location>
</feature>
<feature type="transmembrane region" description="Helical" evidence="9">
    <location>
        <begin position="395"/>
        <end position="415"/>
    </location>
</feature>
<keyword evidence="4" id="KW-1003">Cell membrane</keyword>
<dbReference type="GO" id="GO:0006865">
    <property type="term" value="P:amino acid transport"/>
    <property type="evidence" value="ECO:0007669"/>
    <property type="project" value="UniProtKB-KW"/>
</dbReference>
<feature type="transmembrane region" description="Helical" evidence="9">
    <location>
        <begin position="234"/>
        <end position="252"/>
    </location>
</feature>
<keyword evidence="6" id="KW-0029">Amino-acid transport</keyword>
<reference evidence="10 11" key="1">
    <citation type="submission" date="2018-06" db="EMBL/GenBank/DDBJ databases">
        <authorList>
            <consortium name="Pathogen Informatics"/>
            <person name="Doyle S."/>
        </authorList>
    </citation>
    <scope>NUCLEOTIDE SEQUENCE [LARGE SCALE GENOMIC DNA]</scope>
    <source>
        <strain evidence="10 11">NCTC12121</strain>
    </source>
</reference>
<evidence type="ECO:0000256" key="8">
    <source>
        <dbReference type="ARBA" id="ARBA00023136"/>
    </source>
</evidence>
<evidence type="ECO:0000256" key="6">
    <source>
        <dbReference type="ARBA" id="ARBA00022970"/>
    </source>
</evidence>
<keyword evidence="8 9" id="KW-0472">Membrane</keyword>
<sequence>MKEHGHHVSIYGANMASSKKIGLFACTGIVAGNMMGSGIALLPANLAKIGSIALFGWLIALVGAMSLAFVFARLTTRDPQVGGPIAYAGRLGPAFGFQTAVLYYHANWIGNLADCLAGVAYLSVFFPMLNNPIPAGIASIVIIWIMAFINLMGGRWVSRLTTLGLILVLLPVVGTAIAGWHWFDPALYHANWNTTHSSSGDAILHSILICLWAFVGVESAAVSSGLVKNAQRTVPLATMLGTALAGLIYILATQVMSGMFPAATMAATGAPFAASAAMILGGWAAPLVSAFTAFACLAALGSWMMLVGQAGVRAARDGNFPQIYGEVDANGVPRKGIILSALKMTALMALMTCLASSGAKTSDIFGNLIGIAVLLTMLPYFYSCVALIRLEGASLHHLLSLTAATLGCLFCFIALSGAESVKLALTFIISLSILMFYARRQSAHEQAYARLNRETSR</sequence>
<evidence type="ECO:0000256" key="4">
    <source>
        <dbReference type="ARBA" id="ARBA00022475"/>
    </source>
</evidence>
<feature type="transmembrane region" description="Helical" evidence="9">
    <location>
        <begin position="337"/>
        <end position="358"/>
    </location>
</feature>
<evidence type="ECO:0000256" key="1">
    <source>
        <dbReference type="ARBA" id="ARBA00004651"/>
    </source>
</evidence>
<accession>A0A376DFJ3</accession>
<keyword evidence="3" id="KW-0813">Transport</keyword>
<feature type="transmembrane region" description="Helical" evidence="9">
    <location>
        <begin position="21"/>
        <end position="43"/>
    </location>
</feature>
<comment type="similarity">
    <text evidence="2">Belongs to the amino acid-polyamine-organocation (APC) superfamily. Basic amino acid/polyamine antiporter (APA) (TC 2.A.3.2) family.</text>
</comment>
<evidence type="ECO:0000313" key="10">
    <source>
        <dbReference type="EMBL" id="STC88526.1"/>
    </source>
</evidence>
<evidence type="ECO:0000256" key="5">
    <source>
        <dbReference type="ARBA" id="ARBA00022692"/>
    </source>
</evidence>
<dbReference type="PANTHER" id="PTHR42770:SF5">
    <property type="entry name" value="CADAVERINE_LYSINE ANTIPORTER"/>
    <property type="match status" value="1"/>
</dbReference>
<dbReference type="Gene3D" id="1.20.1740.10">
    <property type="entry name" value="Amino acid/polyamine transporter I"/>
    <property type="match status" value="1"/>
</dbReference>
<protein>
    <submittedName>
        <fullName evidence="10">Arginine/agmatine antiporter</fullName>
    </submittedName>
</protein>
<keyword evidence="5 9" id="KW-0812">Transmembrane</keyword>
<dbReference type="EMBL" id="UFXZ01000001">
    <property type="protein sequence ID" value="STC88526.1"/>
    <property type="molecule type" value="Genomic_DNA"/>
</dbReference>
<dbReference type="AlphaFoldDB" id="A0A376DFJ3"/>
<feature type="transmembrane region" description="Helical" evidence="9">
    <location>
        <begin position="203"/>
        <end position="222"/>
    </location>
</feature>
<name>A0A376DFJ3_9GAMM</name>
<dbReference type="InterPro" id="IPR002293">
    <property type="entry name" value="AA/rel_permease1"/>
</dbReference>
<feature type="transmembrane region" description="Helical" evidence="9">
    <location>
        <begin position="163"/>
        <end position="183"/>
    </location>
</feature>
<dbReference type="NCBIfam" id="NF007754">
    <property type="entry name" value="PRK10435.1"/>
    <property type="match status" value="1"/>
</dbReference>
<evidence type="ECO:0000256" key="7">
    <source>
        <dbReference type="ARBA" id="ARBA00022989"/>
    </source>
</evidence>
<evidence type="ECO:0000313" key="11">
    <source>
        <dbReference type="Proteomes" id="UP000255248"/>
    </source>
</evidence>
<evidence type="ECO:0000256" key="3">
    <source>
        <dbReference type="ARBA" id="ARBA00022448"/>
    </source>
</evidence>
<comment type="subcellular location">
    <subcellularLocation>
        <location evidence="1">Cell membrane</location>
        <topology evidence="1">Multi-pass membrane protein</topology>
    </subcellularLocation>
</comment>
<feature type="transmembrane region" description="Helical" evidence="9">
    <location>
        <begin position="421"/>
        <end position="438"/>
    </location>
</feature>
<dbReference type="Pfam" id="PF13520">
    <property type="entry name" value="AA_permease_2"/>
    <property type="match status" value="1"/>
</dbReference>
<keyword evidence="7 9" id="KW-1133">Transmembrane helix</keyword>
<proteinExistence type="inferred from homology"/>
<dbReference type="PIRSF" id="PIRSF006060">
    <property type="entry name" value="AA_transporter"/>
    <property type="match status" value="1"/>
</dbReference>
<feature type="transmembrane region" description="Helical" evidence="9">
    <location>
        <begin position="272"/>
        <end position="300"/>
    </location>
</feature>
<dbReference type="STRING" id="93378.A9798_08855"/>
<dbReference type="Proteomes" id="UP000255248">
    <property type="component" value="Unassembled WGS sequence"/>
</dbReference>